<dbReference type="RefSeq" id="WP_329412191.1">
    <property type="nucleotide sequence ID" value="NZ_CP109441.1"/>
</dbReference>
<evidence type="ECO:0000313" key="1">
    <source>
        <dbReference type="EMBL" id="WUV47960.1"/>
    </source>
</evidence>
<keyword evidence="2" id="KW-1185">Reference proteome</keyword>
<protein>
    <submittedName>
        <fullName evidence="1">Uncharacterized protein</fullName>
    </submittedName>
</protein>
<dbReference type="EMBL" id="CP109441">
    <property type="protein sequence ID" value="WUV47960.1"/>
    <property type="molecule type" value="Genomic_DNA"/>
</dbReference>
<evidence type="ECO:0000313" key="2">
    <source>
        <dbReference type="Proteomes" id="UP001432062"/>
    </source>
</evidence>
<reference evidence="1" key="1">
    <citation type="submission" date="2022-10" db="EMBL/GenBank/DDBJ databases">
        <title>The complete genomes of actinobacterial strains from the NBC collection.</title>
        <authorList>
            <person name="Joergensen T.S."/>
            <person name="Alvarez Arevalo M."/>
            <person name="Sterndorff E.B."/>
            <person name="Faurdal D."/>
            <person name="Vuksanovic O."/>
            <person name="Mourched A.-S."/>
            <person name="Charusanti P."/>
            <person name="Shaw S."/>
            <person name="Blin K."/>
            <person name="Weber T."/>
        </authorList>
    </citation>
    <scope>NUCLEOTIDE SEQUENCE</scope>
    <source>
        <strain evidence="1">NBC_01482</strain>
    </source>
</reference>
<proteinExistence type="predicted"/>
<gene>
    <name evidence="1" type="ORF">OG563_07030</name>
</gene>
<name>A0ABZ1Z1I2_9NOCA</name>
<organism evidence="1 2">
    <name type="scientific">Nocardia vinacea</name>
    <dbReference type="NCBI Taxonomy" id="96468"/>
    <lineage>
        <taxon>Bacteria</taxon>
        <taxon>Bacillati</taxon>
        <taxon>Actinomycetota</taxon>
        <taxon>Actinomycetes</taxon>
        <taxon>Mycobacteriales</taxon>
        <taxon>Nocardiaceae</taxon>
        <taxon>Nocardia</taxon>
    </lineage>
</organism>
<sequence>MLWTAANRTLFTICRTDGQVVWRGSFGTVLPSAGAAAEAAARQAIWLAGYARTDWGADAATLHLGLTTDNDVDIDALERHAFALGLVLDLITAPTDNPAAAQRNIKKLVDWRGSDLGALIQSG</sequence>
<accession>A0ABZ1Z1I2</accession>
<dbReference type="Proteomes" id="UP001432062">
    <property type="component" value="Chromosome"/>
</dbReference>